<gene>
    <name evidence="1" type="ORF">ElyMa_004351200</name>
</gene>
<evidence type="ECO:0000313" key="1">
    <source>
        <dbReference type="EMBL" id="GFR92365.1"/>
    </source>
</evidence>
<protein>
    <submittedName>
        <fullName evidence="1">Uncharacterized protein</fullName>
    </submittedName>
</protein>
<name>A0AAV4H4F9_9GAST</name>
<organism evidence="1 2">
    <name type="scientific">Elysia marginata</name>
    <dbReference type="NCBI Taxonomy" id="1093978"/>
    <lineage>
        <taxon>Eukaryota</taxon>
        <taxon>Metazoa</taxon>
        <taxon>Spiralia</taxon>
        <taxon>Lophotrochozoa</taxon>
        <taxon>Mollusca</taxon>
        <taxon>Gastropoda</taxon>
        <taxon>Heterobranchia</taxon>
        <taxon>Euthyneura</taxon>
        <taxon>Panpulmonata</taxon>
        <taxon>Sacoglossa</taxon>
        <taxon>Placobranchoidea</taxon>
        <taxon>Plakobranchidae</taxon>
        <taxon>Elysia</taxon>
    </lineage>
</organism>
<evidence type="ECO:0000313" key="2">
    <source>
        <dbReference type="Proteomes" id="UP000762676"/>
    </source>
</evidence>
<reference evidence="1 2" key="1">
    <citation type="journal article" date="2021" name="Elife">
        <title>Chloroplast acquisition without the gene transfer in kleptoplastic sea slugs, Plakobranchus ocellatus.</title>
        <authorList>
            <person name="Maeda T."/>
            <person name="Takahashi S."/>
            <person name="Yoshida T."/>
            <person name="Shimamura S."/>
            <person name="Takaki Y."/>
            <person name="Nagai Y."/>
            <person name="Toyoda A."/>
            <person name="Suzuki Y."/>
            <person name="Arimoto A."/>
            <person name="Ishii H."/>
            <person name="Satoh N."/>
            <person name="Nishiyama T."/>
            <person name="Hasebe M."/>
            <person name="Maruyama T."/>
            <person name="Minagawa J."/>
            <person name="Obokata J."/>
            <person name="Shigenobu S."/>
        </authorList>
    </citation>
    <scope>NUCLEOTIDE SEQUENCE [LARGE SCALE GENOMIC DNA]</scope>
</reference>
<dbReference type="EMBL" id="BMAT01008772">
    <property type="protein sequence ID" value="GFR92365.1"/>
    <property type="molecule type" value="Genomic_DNA"/>
</dbReference>
<proteinExistence type="predicted"/>
<sequence length="120" mass="14387">MDKRPKRDLKTIMYTEMQKWDQTLQTKTFFIGRHGIGVQKDTSIYFDSRKHKEWLITETRTLVALRKLWKDQINQTQVQEEKTELEIRYLEANWQVKRIARQDKSNFIGELTTEAEPALG</sequence>
<dbReference type="AlphaFoldDB" id="A0AAV4H4F9"/>
<keyword evidence="2" id="KW-1185">Reference proteome</keyword>
<comment type="caution">
    <text evidence="1">The sequence shown here is derived from an EMBL/GenBank/DDBJ whole genome shotgun (WGS) entry which is preliminary data.</text>
</comment>
<dbReference type="Proteomes" id="UP000762676">
    <property type="component" value="Unassembled WGS sequence"/>
</dbReference>
<accession>A0AAV4H4F9</accession>